<evidence type="ECO:0000256" key="4">
    <source>
        <dbReference type="ARBA" id="ARBA00022525"/>
    </source>
</evidence>
<dbReference type="Proteomes" id="UP000250275">
    <property type="component" value="Unassembled WGS sequence"/>
</dbReference>
<dbReference type="PROSITE" id="PS00246">
    <property type="entry name" value="WNT1"/>
    <property type="match status" value="1"/>
</dbReference>
<dbReference type="PRINTS" id="PR01349">
    <property type="entry name" value="WNTPROTEIN"/>
</dbReference>
<sequence length="621" mass="69230">MHGRRIPVVSDETTEIPMEIGEASTANSSFAIPTIRHRRSSGLERLALLKIPFPSEPAAKQIPKIGDTGKRKYSSVTIEEARGTKEKEAEELREGVREVAPERKAEILESSMIKITTRETAGLVGPNETSVEIWRVLARNRTGRGENREKCFTRIGLTAMPIICDWSLFPAWSVVGAVVVGAAVCGRIPGLAKSQREQCRKAPHAMPAVGEGAELGLRECRHQFRHHRWNCSHVANDQVFGHVVVVDNSVDDSFLKMKPHLAKWKGDKLSGEHGSSLSSGNRERKREREKSLMIIKRSTINARDNKLTLAKWRKSSVESEQARVREAAFTYAISSAGVTYAVTAACSRGNITACGCEPTVRTRKELPPNGWEWGGCSADVTYGMRFARRFLDAREVEGDARSLMNLHNNKAGRKIVKALLQTECKCHGVSGSCTVRTCWRTLPSFRQIGDALMKKYYRARPVIAITSLDTLHSTSAEIVPILGNDAKTQGKPNDIGKSRHDRQPPKKATKPRRPHLVLKRTKSSGGSSVGQKRIPKRSELVFLQPSPNYCEPDLAQGSLGTQGRYCNRTSKGTDGCDLMCCGRGYNTHQFTRTWQCRCKFHWCCRVHCETCTERTEEYTCK</sequence>
<proteinExistence type="inferred from homology"/>
<evidence type="ECO:0000256" key="5">
    <source>
        <dbReference type="ARBA" id="ARBA00022530"/>
    </source>
</evidence>
<comment type="similarity">
    <text evidence="2 10">Belongs to the Wnt family.</text>
</comment>
<dbReference type="OrthoDB" id="5945655at2759"/>
<gene>
    <name evidence="12" type="ORF">WN48_08551</name>
</gene>
<dbReference type="SMART" id="SM00097">
    <property type="entry name" value="WNT1"/>
    <property type="match status" value="1"/>
</dbReference>
<dbReference type="EMBL" id="KQ765379">
    <property type="protein sequence ID" value="OAD53946.1"/>
    <property type="molecule type" value="Genomic_DNA"/>
</dbReference>
<protein>
    <recommendedName>
        <fullName evidence="10">Protein Wnt</fullName>
    </recommendedName>
</protein>
<dbReference type="GO" id="GO:0005615">
    <property type="term" value="C:extracellular space"/>
    <property type="evidence" value="ECO:0007669"/>
    <property type="project" value="TreeGrafter"/>
</dbReference>
<dbReference type="GO" id="GO:0060560">
    <property type="term" value="P:developmental growth involved in morphogenesis"/>
    <property type="evidence" value="ECO:0007669"/>
    <property type="project" value="UniProtKB-ARBA"/>
</dbReference>
<keyword evidence="3 10" id="KW-0217">Developmental protein</keyword>
<dbReference type="PANTHER" id="PTHR12027:SF112">
    <property type="entry name" value="PROTEIN WNT-2"/>
    <property type="match status" value="1"/>
</dbReference>
<feature type="compositionally biased region" description="Basic and acidic residues" evidence="11">
    <location>
        <begin position="494"/>
        <end position="504"/>
    </location>
</feature>
<evidence type="ECO:0000256" key="9">
    <source>
        <dbReference type="ARBA" id="ARBA00023288"/>
    </source>
</evidence>
<feature type="compositionally biased region" description="Basic residues" evidence="11">
    <location>
        <begin position="505"/>
        <end position="522"/>
    </location>
</feature>
<dbReference type="GO" id="GO:0000902">
    <property type="term" value="P:cell morphogenesis"/>
    <property type="evidence" value="ECO:0007669"/>
    <property type="project" value="UniProtKB-ARBA"/>
</dbReference>
<dbReference type="Gene3D" id="3.30.2460.20">
    <property type="match status" value="1"/>
</dbReference>
<evidence type="ECO:0000313" key="13">
    <source>
        <dbReference type="Proteomes" id="UP000250275"/>
    </source>
</evidence>
<dbReference type="GO" id="GO:0005109">
    <property type="term" value="F:frizzled binding"/>
    <property type="evidence" value="ECO:0007669"/>
    <property type="project" value="TreeGrafter"/>
</dbReference>
<keyword evidence="13" id="KW-1185">Reference proteome</keyword>
<dbReference type="GO" id="GO:0030182">
    <property type="term" value="P:neuron differentiation"/>
    <property type="evidence" value="ECO:0007669"/>
    <property type="project" value="TreeGrafter"/>
</dbReference>
<keyword evidence="5" id="KW-0272">Extracellular matrix</keyword>
<evidence type="ECO:0000256" key="2">
    <source>
        <dbReference type="ARBA" id="ARBA00005683"/>
    </source>
</evidence>
<evidence type="ECO:0000256" key="10">
    <source>
        <dbReference type="RuleBase" id="RU003500"/>
    </source>
</evidence>
<reference evidence="12 13" key="1">
    <citation type="submission" date="2015-07" db="EMBL/GenBank/DDBJ databases">
        <title>The genome of Eufriesea mexicana.</title>
        <authorList>
            <person name="Pan H."/>
            <person name="Kapheim K."/>
        </authorList>
    </citation>
    <scope>NUCLEOTIDE SEQUENCE [LARGE SCALE GENOMIC DNA]</scope>
    <source>
        <strain evidence="12">0111107269</strain>
        <tissue evidence="12">Whole body</tissue>
    </source>
</reference>
<dbReference type="PANTHER" id="PTHR12027">
    <property type="entry name" value="WNT RELATED"/>
    <property type="match status" value="1"/>
</dbReference>
<dbReference type="GO" id="GO:0005125">
    <property type="term" value="F:cytokine activity"/>
    <property type="evidence" value="ECO:0007669"/>
    <property type="project" value="TreeGrafter"/>
</dbReference>
<evidence type="ECO:0000256" key="11">
    <source>
        <dbReference type="SAM" id="MobiDB-lite"/>
    </source>
</evidence>
<evidence type="ECO:0000256" key="6">
    <source>
        <dbReference type="ARBA" id="ARBA00022687"/>
    </source>
</evidence>
<organism evidence="12 13">
    <name type="scientific">Eufriesea mexicana</name>
    <dbReference type="NCBI Taxonomy" id="516756"/>
    <lineage>
        <taxon>Eukaryota</taxon>
        <taxon>Metazoa</taxon>
        <taxon>Ecdysozoa</taxon>
        <taxon>Arthropoda</taxon>
        <taxon>Hexapoda</taxon>
        <taxon>Insecta</taxon>
        <taxon>Pterygota</taxon>
        <taxon>Neoptera</taxon>
        <taxon>Endopterygota</taxon>
        <taxon>Hymenoptera</taxon>
        <taxon>Apocrita</taxon>
        <taxon>Aculeata</taxon>
        <taxon>Apoidea</taxon>
        <taxon>Anthophila</taxon>
        <taxon>Apidae</taxon>
        <taxon>Eufriesea</taxon>
    </lineage>
</organism>
<keyword evidence="9" id="KW-0449">Lipoprotein</keyword>
<keyword evidence="8" id="KW-0325">Glycoprotein</keyword>
<dbReference type="FunFam" id="3.30.2460.20:FF:000001">
    <property type="entry name" value="Wnt homolog"/>
    <property type="match status" value="1"/>
</dbReference>
<dbReference type="InterPro" id="IPR043158">
    <property type="entry name" value="Wnt_C"/>
</dbReference>
<feature type="region of interest" description="Disordered" evidence="11">
    <location>
        <begin position="482"/>
        <end position="537"/>
    </location>
</feature>
<dbReference type="GO" id="GO:0060070">
    <property type="term" value="P:canonical Wnt signaling pathway"/>
    <property type="evidence" value="ECO:0007669"/>
    <property type="project" value="TreeGrafter"/>
</dbReference>
<evidence type="ECO:0000313" key="12">
    <source>
        <dbReference type="EMBL" id="OAD53946.1"/>
    </source>
</evidence>
<feature type="region of interest" description="Disordered" evidence="11">
    <location>
        <begin position="266"/>
        <end position="289"/>
    </location>
</feature>
<dbReference type="AlphaFoldDB" id="A0A310SB18"/>
<dbReference type="GO" id="GO:0046330">
    <property type="term" value="P:positive regulation of JNK cascade"/>
    <property type="evidence" value="ECO:0007669"/>
    <property type="project" value="TreeGrafter"/>
</dbReference>
<keyword evidence="4" id="KW-0964">Secreted</keyword>
<keyword evidence="7" id="KW-1015">Disulfide bond</keyword>
<keyword evidence="6 10" id="KW-0879">Wnt signaling pathway</keyword>
<name>A0A310SB18_9HYME</name>
<evidence type="ECO:0000256" key="8">
    <source>
        <dbReference type="ARBA" id="ARBA00023180"/>
    </source>
</evidence>
<dbReference type="GO" id="GO:0045165">
    <property type="term" value="P:cell fate commitment"/>
    <property type="evidence" value="ECO:0007669"/>
    <property type="project" value="TreeGrafter"/>
</dbReference>
<dbReference type="InterPro" id="IPR018161">
    <property type="entry name" value="Wnt_CS"/>
</dbReference>
<evidence type="ECO:0000256" key="1">
    <source>
        <dbReference type="ARBA" id="ARBA00004498"/>
    </source>
</evidence>
<dbReference type="GO" id="GO:0007517">
    <property type="term" value="P:muscle organ development"/>
    <property type="evidence" value="ECO:0007669"/>
    <property type="project" value="UniProtKB-ARBA"/>
</dbReference>
<dbReference type="Pfam" id="PF00110">
    <property type="entry name" value="wnt"/>
    <property type="match status" value="2"/>
</dbReference>
<evidence type="ECO:0000256" key="7">
    <source>
        <dbReference type="ARBA" id="ARBA00023157"/>
    </source>
</evidence>
<dbReference type="CDD" id="cd19339">
    <property type="entry name" value="Wnt_Wnt7"/>
    <property type="match status" value="1"/>
</dbReference>
<dbReference type="InterPro" id="IPR005817">
    <property type="entry name" value="Wnt"/>
</dbReference>
<comment type="function">
    <text evidence="10">Ligand for members of the frizzled family of seven transmembrane receptors.</text>
</comment>
<evidence type="ECO:0000256" key="3">
    <source>
        <dbReference type="ARBA" id="ARBA00022473"/>
    </source>
</evidence>
<accession>A0A310SB18</accession>
<comment type="subcellular location">
    <subcellularLocation>
        <location evidence="1 10">Secreted</location>
        <location evidence="1 10">Extracellular space</location>
        <location evidence="1 10">Extracellular matrix</location>
    </subcellularLocation>
</comment>